<comment type="caution">
    <text evidence="1">The sequence shown here is derived from an EMBL/GenBank/DDBJ whole genome shotgun (WGS) entry which is preliminary data.</text>
</comment>
<dbReference type="AlphaFoldDB" id="V8NBV5"/>
<evidence type="ECO:0000313" key="1">
    <source>
        <dbReference type="EMBL" id="ETE59759.1"/>
    </source>
</evidence>
<dbReference type="OrthoDB" id="8921675at2759"/>
<gene>
    <name evidence="1" type="primary">ATP5J2</name>
    <name evidence="1" type="ORF">L345_14503</name>
</gene>
<organism evidence="1 2">
    <name type="scientific">Ophiophagus hannah</name>
    <name type="common">King cobra</name>
    <name type="synonym">Naja hannah</name>
    <dbReference type="NCBI Taxonomy" id="8665"/>
    <lineage>
        <taxon>Eukaryota</taxon>
        <taxon>Metazoa</taxon>
        <taxon>Chordata</taxon>
        <taxon>Craniata</taxon>
        <taxon>Vertebrata</taxon>
        <taxon>Euteleostomi</taxon>
        <taxon>Lepidosauria</taxon>
        <taxon>Squamata</taxon>
        <taxon>Bifurcata</taxon>
        <taxon>Unidentata</taxon>
        <taxon>Episquamata</taxon>
        <taxon>Toxicofera</taxon>
        <taxon>Serpentes</taxon>
        <taxon>Colubroidea</taxon>
        <taxon>Elapidae</taxon>
        <taxon>Elapinae</taxon>
        <taxon>Ophiophagus</taxon>
    </lineage>
</organism>
<sequence length="80" mass="9123">MLETQRILERGEEARVHTGHVPIKDLRLLDVKLGQLPTWLASLNYTPRAFLESCKRERLCITFASSGCEQGEALHCSRKN</sequence>
<keyword evidence="2" id="KW-1185">Reference proteome</keyword>
<feature type="non-terminal residue" evidence="1">
    <location>
        <position position="1"/>
    </location>
</feature>
<proteinExistence type="predicted"/>
<accession>V8NBV5</accession>
<name>V8NBV5_OPHHA</name>
<reference evidence="1 2" key="1">
    <citation type="journal article" date="2013" name="Proc. Natl. Acad. Sci. U.S.A.">
        <title>The king cobra genome reveals dynamic gene evolution and adaptation in the snake venom system.</title>
        <authorList>
            <person name="Vonk F.J."/>
            <person name="Casewell N.R."/>
            <person name="Henkel C.V."/>
            <person name="Heimberg A.M."/>
            <person name="Jansen H.J."/>
            <person name="McCleary R.J."/>
            <person name="Kerkkamp H.M."/>
            <person name="Vos R.A."/>
            <person name="Guerreiro I."/>
            <person name="Calvete J.J."/>
            <person name="Wuster W."/>
            <person name="Woods A.E."/>
            <person name="Logan J.M."/>
            <person name="Harrison R.A."/>
            <person name="Castoe T.A."/>
            <person name="de Koning A.P."/>
            <person name="Pollock D.D."/>
            <person name="Yandell M."/>
            <person name="Calderon D."/>
            <person name="Renjifo C."/>
            <person name="Currier R.B."/>
            <person name="Salgado D."/>
            <person name="Pla D."/>
            <person name="Sanz L."/>
            <person name="Hyder A.S."/>
            <person name="Ribeiro J.M."/>
            <person name="Arntzen J.W."/>
            <person name="van den Thillart G.E."/>
            <person name="Boetzer M."/>
            <person name="Pirovano W."/>
            <person name="Dirks R.P."/>
            <person name="Spaink H.P."/>
            <person name="Duboule D."/>
            <person name="McGlinn E."/>
            <person name="Kini R.M."/>
            <person name="Richardson M.K."/>
        </authorList>
    </citation>
    <scope>NUCLEOTIDE SEQUENCE</scope>
    <source>
        <tissue evidence="1">Blood</tissue>
    </source>
</reference>
<evidence type="ECO:0000313" key="2">
    <source>
        <dbReference type="Proteomes" id="UP000018936"/>
    </source>
</evidence>
<dbReference type="EMBL" id="AZIM01005253">
    <property type="protein sequence ID" value="ETE59759.1"/>
    <property type="molecule type" value="Genomic_DNA"/>
</dbReference>
<dbReference type="Proteomes" id="UP000018936">
    <property type="component" value="Unassembled WGS sequence"/>
</dbReference>
<protein>
    <submittedName>
        <fullName evidence="1">ATP synthase subunit f, mitochondrial</fullName>
    </submittedName>
</protein>